<sequence>MNYLEIKDLQVEDISSKKTLLKNISFNIKENEILAIAGESGSGKSLTCKAILNLLSSNLKLKGSIKLNGKEILKDEKQIRKNFSVVLQEAMGAFDPMFSIKEHMFESIKEKSNKKQKLEKCKYFLKEVGLNDINKILKSYANELSGGQLQRVMIAIALLEDTNIIIADEPTSALDTINQKQIVEIFKNLKNKTIIFISHDLAIISYISNRTIFFKDGEIIEEDNSYAKYLKSTQKKLSERFLECLR</sequence>
<dbReference type="SUPFAM" id="SSF52540">
    <property type="entry name" value="P-loop containing nucleoside triphosphate hydrolases"/>
    <property type="match status" value="1"/>
</dbReference>
<evidence type="ECO:0000256" key="1">
    <source>
        <dbReference type="ARBA" id="ARBA00004417"/>
    </source>
</evidence>
<keyword evidence="9" id="KW-0472">Membrane</keyword>
<dbReference type="Pfam" id="PF00005">
    <property type="entry name" value="ABC_tran"/>
    <property type="match status" value="1"/>
</dbReference>
<dbReference type="Proteomes" id="UP000262712">
    <property type="component" value="Chromosome"/>
</dbReference>
<dbReference type="EMBL" id="NXFY01000005">
    <property type="protein sequence ID" value="PHO18540.1"/>
    <property type="molecule type" value="Genomic_DNA"/>
</dbReference>
<evidence type="ECO:0000313" key="14">
    <source>
        <dbReference type="Proteomes" id="UP000262712"/>
    </source>
</evidence>
<reference evidence="11 14" key="2">
    <citation type="submission" date="2018-08" db="EMBL/GenBank/DDBJ databases">
        <title>Complete genome of the Arcobacter molluscorum type strain LMG 25693.</title>
        <authorList>
            <person name="Miller W.G."/>
            <person name="Yee E."/>
            <person name="Bono J.L."/>
        </authorList>
    </citation>
    <scope>NUCLEOTIDE SEQUENCE [LARGE SCALE GENOMIC DNA]</scope>
    <source>
        <strain evidence="11 14">CECT 7696</strain>
    </source>
</reference>
<evidence type="ECO:0000256" key="3">
    <source>
        <dbReference type="ARBA" id="ARBA00022448"/>
    </source>
</evidence>
<dbReference type="GO" id="GO:0005524">
    <property type="term" value="F:ATP binding"/>
    <property type="evidence" value="ECO:0007669"/>
    <property type="project" value="UniProtKB-KW"/>
</dbReference>
<dbReference type="InterPro" id="IPR003593">
    <property type="entry name" value="AAA+_ATPase"/>
</dbReference>
<dbReference type="InterPro" id="IPR027417">
    <property type="entry name" value="P-loop_NTPase"/>
</dbReference>
<dbReference type="EMBL" id="CP032098">
    <property type="protein sequence ID" value="AXX91666.1"/>
    <property type="molecule type" value="Genomic_DNA"/>
</dbReference>
<feature type="domain" description="ABC transporter" evidence="10">
    <location>
        <begin position="4"/>
        <end position="241"/>
    </location>
</feature>
<evidence type="ECO:0000256" key="2">
    <source>
        <dbReference type="ARBA" id="ARBA00005417"/>
    </source>
</evidence>
<dbReference type="PROSITE" id="PS00211">
    <property type="entry name" value="ABC_TRANSPORTER_1"/>
    <property type="match status" value="1"/>
</dbReference>
<dbReference type="Proteomes" id="UP000221222">
    <property type="component" value="Unassembled WGS sequence"/>
</dbReference>
<dbReference type="RefSeq" id="WP_099341891.1">
    <property type="nucleotide sequence ID" value="NZ_CP032098.1"/>
</dbReference>
<evidence type="ECO:0000313" key="11">
    <source>
        <dbReference type="EMBL" id="AXX91666.1"/>
    </source>
</evidence>
<evidence type="ECO:0000313" key="13">
    <source>
        <dbReference type="Proteomes" id="UP000221222"/>
    </source>
</evidence>
<evidence type="ECO:0000256" key="5">
    <source>
        <dbReference type="ARBA" id="ARBA00022519"/>
    </source>
</evidence>
<dbReference type="PANTHER" id="PTHR43297:SF14">
    <property type="entry name" value="ATPASE AAA-TYPE CORE DOMAIN-CONTAINING PROTEIN"/>
    <property type="match status" value="1"/>
</dbReference>
<dbReference type="InterPro" id="IPR003439">
    <property type="entry name" value="ABC_transporter-like_ATP-bd"/>
</dbReference>
<organism evidence="12 13">
    <name type="scientific">Malaciobacter molluscorum LMG 25693</name>
    <dbReference type="NCBI Taxonomy" id="870501"/>
    <lineage>
        <taxon>Bacteria</taxon>
        <taxon>Pseudomonadati</taxon>
        <taxon>Campylobacterota</taxon>
        <taxon>Epsilonproteobacteria</taxon>
        <taxon>Campylobacterales</taxon>
        <taxon>Arcobacteraceae</taxon>
        <taxon>Malaciobacter</taxon>
    </lineage>
</organism>
<dbReference type="GO" id="GO:0016887">
    <property type="term" value="F:ATP hydrolysis activity"/>
    <property type="evidence" value="ECO:0007669"/>
    <property type="project" value="InterPro"/>
</dbReference>
<keyword evidence="5" id="KW-0997">Cell inner membrane</keyword>
<reference evidence="12 13" key="1">
    <citation type="submission" date="2017-09" db="EMBL/GenBank/DDBJ databases">
        <title>Arcobacter canalis sp. nov., a new species isolated from a water canal contaminated with urban sewage.</title>
        <authorList>
            <person name="Perez-Cataluna A."/>
            <person name="Salas-Masso N."/>
            <person name="Figueras M.J."/>
        </authorList>
    </citation>
    <scope>NUCLEOTIDE SEQUENCE [LARGE SCALE GENOMIC DNA]</scope>
    <source>
        <strain evidence="12 13">F98-3</strain>
    </source>
</reference>
<name>A0A2G1DJB7_9BACT</name>
<comment type="subcellular location">
    <subcellularLocation>
        <location evidence="1">Cell inner membrane</location>
        <topology evidence="1">Peripheral membrane protein</topology>
    </subcellularLocation>
</comment>
<proteinExistence type="inferred from homology"/>
<evidence type="ECO:0000313" key="12">
    <source>
        <dbReference type="EMBL" id="PHO18540.1"/>
    </source>
</evidence>
<comment type="similarity">
    <text evidence="2">Belongs to the ABC transporter superfamily.</text>
</comment>
<keyword evidence="13" id="KW-1185">Reference proteome</keyword>
<dbReference type="SMART" id="SM00382">
    <property type="entry name" value="AAA"/>
    <property type="match status" value="1"/>
</dbReference>
<protein>
    <submittedName>
        <fullName evidence="11">Nickel ABC transporter, ATP-binding protein</fullName>
    </submittedName>
    <submittedName>
        <fullName evidence="12">Nickel import ATP-binding protein NikD</fullName>
    </submittedName>
</protein>
<keyword evidence="6" id="KW-0547">Nucleotide-binding</keyword>
<dbReference type="GO" id="GO:0005886">
    <property type="term" value="C:plasma membrane"/>
    <property type="evidence" value="ECO:0007669"/>
    <property type="project" value="UniProtKB-SubCell"/>
</dbReference>
<dbReference type="PANTHER" id="PTHR43297">
    <property type="entry name" value="OLIGOPEPTIDE TRANSPORT ATP-BINDING PROTEIN APPD"/>
    <property type="match status" value="1"/>
</dbReference>
<evidence type="ECO:0000259" key="10">
    <source>
        <dbReference type="PROSITE" id="PS50893"/>
    </source>
</evidence>
<keyword evidence="4" id="KW-1003">Cell membrane</keyword>
<dbReference type="CDD" id="cd03257">
    <property type="entry name" value="ABC_NikE_OppD_transporters"/>
    <property type="match status" value="1"/>
</dbReference>
<keyword evidence="8" id="KW-1278">Translocase</keyword>
<keyword evidence="7 12" id="KW-0067">ATP-binding</keyword>
<evidence type="ECO:0000256" key="7">
    <source>
        <dbReference type="ARBA" id="ARBA00022840"/>
    </source>
</evidence>
<evidence type="ECO:0000256" key="8">
    <source>
        <dbReference type="ARBA" id="ARBA00022967"/>
    </source>
</evidence>
<dbReference type="AlphaFoldDB" id="A0A2G1DJB7"/>
<keyword evidence="3" id="KW-0813">Transport</keyword>
<evidence type="ECO:0000256" key="9">
    <source>
        <dbReference type="ARBA" id="ARBA00023136"/>
    </source>
</evidence>
<evidence type="ECO:0000256" key="6">
    <source>
        <dbReference type="ARBA" id="ARBA00022741"/>
    </source>
</evidence>
<gene>
    <name evidence="11" type="primary">nikD</name>
    <name evidence="11" type="ORF">AMOL_0667</name>
    <name evidence="12" type="ORF">CPU12_04470</name>
</gene>
<dbReference type="InterPro" id="IPR017871">
    <property type="entry name" value="ABC_transporter-like_CS"/>
</dbReference>
<dbReference type="PROSITE" id="PS50893">
    <property type="entry name" value="ABC_TRANSPORTER_2"/>
    <property type="match status" value="1"/>
</dbReference>
<dbReference type="InterPro" id="IPR050388">
    <property type="entry name" value="ABC_Ni/Peptide_Import"/>
</dbReference>
<dbReference type="Gene3D" id="3.40.50.300">
    <property type="entry name" value="P-loop containing nucleotide triphosphate hydrolases"/>
    <property type="match status" value="1"/>
</dbReference>
<evidence type="ECO:0000256" key="4">
    <source>
        <dbReference type="ARBA" id="ARBA00022475"/>
    </source>
</evidence>
<accession>A0A2G1DJB7</accession>
<dbReference type="KEGG" id="amol:AMOL_0667"/>